<sequence length="47" mass="4462">MLACAAAACTSGVRVAASASRRGGGVEVSGACGGGCHNEYLGCIDVC</sequence>
<reference evidence="1" key="1">
    <citation type="submission" date="2020-07" db="EMBL/GenBank/DDBJ databases">
        <title>Genome sequence and genetic diversity analysis of an under-domesticated orphan crop, white fonio (Digitaria exilis).</title>
        <authorList>
            <person name="Bennetzen J.L."/>
            <person name="Chen S."/>
            <person name="Ma X."/>
            <person name="Wang X."/>
            <person name="Yssel A.E.J."/>
            <person name="Chaluvadi S.R."/>
            <person name="Johnson M."/>
            <person name="Gangashetty P."/>
            <person name="Hamidou F."/>
            <person name="Sanogo M.D."/>
            <person name="Zwaenepoel A."/>
            <person name="Wallace J."/>
            <person name="Van De Peer Y."/>
            <person name="Van Deynze A."/>
        </authorList>
    </citation>
    <scope>NUCLEOTIDE SEQUENCE</scope>
    <source>
        <tissue evidence="1">Leaves</tissue>
    </source>
</reference>
<protein>
    <submittedName>
        <fullName evidence="1">Uncharacterized protein</fullName>
    </submittedName>
</protein>
<accession>A0A835A983</accession>
<comment type="caution">
    <text evidence="1">The sequence shown here is derived from an EMBL/GenBank/DDBJ whole genome shotgun (WGS) entry which is preliminary data.</text>
</comment>
<evidence type="ECO:0000313" key="1">
    <source>
        <dbReference type="EMBL" id="KAF8648663.1"/>
    </source>
</evidence>
<name>A0A835A983_9POAL</name>
<dbReference type="AlphaFoldDB" id="A0A835A983"/>
<gene>
    <name evidence="1" type="ORF">HU200_064711</name>
</gene>
<proteinExistence type="predicted"/>
<keyword evidence="2" id="KW-1185">Reference proteome</keyword>
<dbReference type="EMBL" id="JACEFO010002806">
    <property type="protein sequence ID" value="KAF8648663.1"/>
    <property type="molecule type" value="Genomic_DNA"/>
</dbReference>
<organism evidence="1 2">
    <name type="scientific">Digitaria exilis</name>
    <dbReference type="NCBI Taxonomy" id="1010633"/>
    <lineage>
        <taxon>Eukaryota</taxon>
        <taxon>Viridiplantae</taxon>
        <taxon>Streptophyta</taxon>
        <taxon>Embryophyta</taxon>
        <taxon>Tracheophyta</taxon>
        <taxon>Spermatophyta</taxon>
        <taxon>Magnoliopsida</taxon>
        <taxon>Liliopsida</taxon>
        <taxon>Poales</taxon>
        <taxon>Poaceae</taxon>
        <taxon>PACMAD clade</taxon>
        <taxon>Panicoideae</taxon>
        <taxon>Panicodae</taxon>
        <taxon>Paniceae</taxon>
        <taxon>Anthephorinae</taxon>
        <taxon>Digitaria</taxon>
    </lineage>
</organism>
<dbReference type="Proteomes" id="UP000636709">
    <property type="component" value="Unassembled WGS sequence"/>
</dbReference>
<evidence type="ECO:0000313" key="2">
    <source>
        <dbReference type="Proteomes" id="UP000636709"/>
    </source>
</evidence>